<organism evidence="2">
    <name type="scientific">Oscillatoriales cyanobacterium SpSt-418</name>
    <dbReference type="NCBI Taxonomy" id="2282169"/>
    <lineage>
        <taxon>Bacteria</taxon>
        <taxon>Bacillati</taxon>
        <taxon>Cyanobacteriota</taxon>
        <taxon>Cyanophyceae</taxon>
        <taxon>Oscillatoriophycideae</taxon>
        <taxon>Oscillatoriales</taxon>
    </lineage>
</organism>
<dbReference type="AlphaFoldDB" id="A0A7C3PIL0"/>
<accession>A0A7C3PIL0</accession>
<feature type="chain" id="PRO_5028196864" description="C-type lysozyme inhibitor domain-containing protein" evidence="1">
    <location>
        <begin position="30"/>
        <end position="121"/>
    </location>
</feature>
<evidence type="ECO:0000313" key="2">
    <source>
        <dbReference type="EMBL" id="HFN00360.1"/>
    </source>
</evidence>
<proteinExistence type="predicted"/>
<dbReference type="EMBL" id="DSRU01000321">
    <property type="protein sequence ID" value="HFN00360.1"/>
    <property type="molecule type" value="Genomic_DNA"/>
</dbReference>
<sequence length="121" mass="13291">MKFRRFVTAFGAPLVAVVPLLAIATPSNAAEETVLLCEGATRITARIYQTNGALKMRLFDRKTNAIWFNSAAKRETNPEIVTYSNLRGEQSIYISSNRNDSTICSIQVGGKPLERGTVLTP</sequence>
<feature type="signal peptide" evidence="1">
    <location>
        <begin position="1"/>
        <end position="29"/>
    </location>
</feature>
<gene>
    <name evidence="2" type="ORF">ENR64_21955</name>
</gene>
<reference evidence="2" key="1">
    <citation type="journal article" date="2020" name="mSystems">
        <title>Genome- and Community-Level Interaction Insights into Carbon Utilization and Element Cycling Functions of Hydrothermarchaeota in Hydrothermal Sediment.</title>
        <authorList>
            <person name="Zhou Z."/>
            <person name="Liu Y."/>
            <person name="Xu W."/>
            <person name="Pan J."/>
            <person name="Luo Z.H."/>
            <person name="Li M."/>
        </authorList>
    </citation>
    <scope>NUCLEOTIDE SEQUENCE [LARGE SCALE GENOMIC DNA]</scope>
    <source>
        <strain evidence="2">SpSt-418</strain>
    </source>
</reference>
<name>A0A7C3PIL0_9CYAN</name>
<evidence type="ECO:0008006" key="3">
    <source>
        <dbReference type="Google" id="ProtNLM"/>
    </source>
</evidence>
<comment type="caution">
    <text evidence="2">The sequence shown here is derived from an EMBL/GenBank/DDBJ whole genome shotgun (WGS) entry which is preliminary data.</text>
</comment>
<evidence type="ECO:0000256" key="1">
    <source>
        <dbReference type="SAM" id="SignalP"/>
    </source>
</evidence>
<protein>
    <recommendedName>
        <fullName evidence="3">C-type lysozyme inhibitor domain-containing protein</fullName>
    </recommendedName>
</protein>
<keyword evidence="1" id="KW-0732">Signal</keyword>